<evidence type="ECO:0000313" key="3">
    <source>
        <dbReference type="Proteomes" id="UP000518255"/>
    </source>
</evidence>
<dbReference type="EMBL" id="JACIUZ010000023">
    <property type="protein sequence ID" value="MBB1062672.1"/>
    <property type="molecule type" value="Genomic_DNA"/>
</dbReference>
<dbReference type="EMBL" id="JACIUY010000048">
    <property type="protein sequence ID" value="MBB1085770.1"/>
    <property type="molecule type" value="Genomic_DNA"/>
</dbReference>
<dbReference type="RefSeq" id="WP_182580683.1">
    <property type="nucleotide sequence ID" value="NZ_JACIUY010000048.1"/>
</dbReference>
<evidence type="ECO:0000313" key="1">
    <source>
        <dbReference type="EMBL" id="MBB1062672.1"/>
    </source>
</evidence>
<reference evidence="3 4" key="1">
    <citation type="submission" date="2020-07" db="EMBL/GenBank/DDBJ databases">
        <title>Description of Limosilactobacillus balticus sp. nov., Limosilactobacillus agrestis sp. nov., Limosilactobacillus albertensis sp. nov., Limosilactobacillus rudii sp. nov., Limosilactobacillus fastidiosus sp. nov., five novel Limosilactobacillus species isolated from the vertebrate gastrointestinal tract, and proposal of 6 subspecies of Limosilactobacillus reuteri adapted to the gastrointestinal tract of specific vertebrate hosts.</title>
        <authorList>
            <person name="Li F."/>
            <person name="Cheng C."/>
            <person name="Zheng J."/>
            <person name="Quevedo R.M."/>
            <person name="Li J."/>
            <person name="Roos S."/>
            <person name="Gaenzle M.G."/>
            <person name="Walter J."/>
        </authorList>
    </citation>
    <scope>NUCLEOTIDE SEQUENCE [LARGE SCALE GENOMIC DNA]</scope>
    <source>
        <strain evidence="2 3">WF-MA3-C</strain>
        <strain evidence="1 4">WF-MO7-1</strain>
    </source>
</reference>
<name>A0A7W3YC26_9LACO</name>
<dbReference type="AlphaFoldDB" id="A0A7W3YC26"/>
<sequence>MSEYIPENMEEVAVQVAKHQVHGEKVTPEEVIEQAVPDILQALLDEALEGRYDEVKSDGDKLIVTDVMGEQVGVVTPKGKSFVDDFKTDSDSLINYLETQAAHIVGGR</sequence>
<dbReference type="Proteomes" id="UP000518255">
    <property type="component" value="Unassembled WGS sequence"/>
</dbReference>
<proteinExistence type="predicted"/>
<dbReference type="Proteomes" id="UP000544052">
    <property type="component" value="Unassembled WGS sequence"/>
</dbReference>
<comment type="caution">
    <text evidence="2">The sequence shown here is derived from an EMBL/GenBank/DDBJ whole genome shotgun (WGS) entry which is preliminary data.</text>
</comment>
<keyword evidence="4" id="KW-1185">Reference proteome</keyword>
<evidence type="ECO:0000313" key="4">
    <source>
        <dbReference type="Proteomes" id="UP000544052"/>
    </source>
</evidence>
<gene>
    <name evidence="2" type="ORF">H5R63_03030</name>
    <name evidence="1" type="ORF">H5R64_02490</name>
</gene>
<organism evidence="2 3">
    <name type="scientific">Limosilactobacillus fastidiosus</name>
    <dbReference type="NCBI Taxonomy" id="2759855"/>
    <lineage>
        <taxon>Bacteria</taxon>
        <taxon>Bacillati</taxon>
        <taxon>Bacillota</taxon>
        <taxon>Bacilli</taxon>
        <taxon>Lactobacillales</taxon>
        <taxon>Lactobacillaceae</taxon>
        <taxon>Limosilactobacillus</taxon>
    </lineage>
</organism>
<evidence type="ECO:0000313" key="2">
    <source>
        <dbReference type="EMBL" id="MBB1085770.1"/>
    </source>
</evidence>
<accession>A0A7W3YC26</accession>
<protein>
    <submittedName>
        <fullName evidence="2">Uncharacterized protein</fullName>
    </submittedName>
</protein>